<comment type="caution">
    <text evidence="1">The sequence shown here is derived from an EMBL/GenBank/DDBJ whole genome shotgun (WGS) entry which is preliminary data.</text>
</comment>
<accession>A0ACB8F5C7</accession>
<reference evidence="1" key="1">
    <citation type="submission" date="2021-08" db="EMBL/GenBank/DDBJ databases">
        <title>The first chromosome-level gecko genome reveals the dynamic sex chromosomes of Neotropical dwarf geckos (Sphaerodactylidae: Sphaerodactylus).</title>
        <authorList>
            <person name="Pinto B.J."/>
            <person name="Keating S.E."/>
            <person name="Gamble T."/>
        </authorList>
    </citation>
    <scope>NUCLEOTIDE SEQUENCE</scope>
    <source>
        <strain evidence="1">TG3544</strain>
    </source>
</reference>
<dbReference type="EMBL" id="CM037618">
    <property type="protein sequence ID" value="KAH8000358.1"/>
    <property type="molecule type" value="Genomic_DNA"/>
</dbReference>
<dbReference type="Proteomes" id="UP000827872">
    <property type="component" value="Linkage Group LG05"/>
</dbReference>
<protein>
    <submittedName>
        <fullName evidence="1">Uncharacterized protein</fullName>
    </submittedName>
</protein>
<sequence length="124" mass="14746">MEIKMDQMLAAMGDMKRKTVMKLNVLENKWSAFELNFKKIEDDLKTMKEDLTRLKVVEPKIETLEERMNLQDNLIGRFRRVPEEKDERVDKLIIQNLAKFLDLDEDILEEDTSRIIINSRSMSN</sequence>
<keyword evidence="2" id="KW-1185">Reference proteome</keyword>
<evidence type="ECO:0000313" key="1">
    <source>
        <dbReference type="EMBL" id="KAH8000358.1"/>
    </source>
</evidence>
<organism evidence="1 2">
    <name type="scientific">Sphaerodactylus townsendi</name>
    <dbReference type="NCBI Taxonomy" id="933632"/>
    <lineage>
        <taxon>Eukaryota</taxon>
        <taxon>Metazoa</taxon>
        <taxon>Chordata</taxon>
        <taxon>Craniata</taxon>
        <taxon>Vertebrata</taxon>
        <taxon>Euteleostomi</taxon>
        <taxon>Lepidosauria</taxon>
        <taxon>Squamata</taxon>
        <taxon>Bifurcata</taxon>
        <taxon>Gekkota</taxon>
        <taxon>Sphaerodactylidae</taxon>
        <taxon>Sphaerodactylus</taxon>
    </lineage>
</organism>
<proteinExistence type="predicted"/>
<gene>
    <name evidence="1" type="ORF">K3G42_024593</name>
</gene>
<evidence type="ECO:0000313" key="2">
    <source>
        <dbReference type="Proteomes" id="UP000827872"/>
    </source>
</evidence>
<name>A0ACB8F5C7_9SAUR</name>